<dbReference type="InterPro" id="IPR050177">
    <property type="entry name" value="Lipid_A_modif_metabolic_enz"/>
</dbReference>
<dbReference type="SUPFAM" id="SSF51735">
    <property type="entry name" value="NAD(P)-binding Rossmann-fold domains"/>
    <property type="match status" value="1"/>
</dbReference>
<keyword evidence="4" id="KW-1185">Reference proteome</keyword>
<protein>
    <submittedName>
        <fullName evidence="3">SDR family oxidoreductase</fullName>
    </submittedName>
</protein>
<evidence type="ECO:0000259" key="2">
    <source>
        <dbReference type="Pfam" id="PF01370"/>
    </source>
</evidence>
<dbReference type="PANTHER" id="PTHR43245">
    <property type="entry name" value="BIFUNCTIONAL POLYMYXIN RESISTANCE PROTEIN ARNA"/>
    <property type="match status" value="1"/>
</dbReference>
<dbReference type="RefSeq" id="WP_345042788.1">
    <property type="nucleotide sequence ID" value="NZ_BAAAYL010000001.1"/>
</dbReference>
<name>A0ABP6SJH4_9ACTN</name>
<dbReference type="Pfam" id="PF01370">
    <property type="entry name" value="Epimerase"/>
    <property type="match status" value="1"/>
</dbReference>
<dbReference type="InterPro" id="IPR001509">
    <property type="entry name" value="Epimerase_deHydtase"/>
</dbReference>
<dbReference type="Gene3D" id="3.40.50.720">
    <property type="entry name" value="NAD(P)-binding Rossmann-like Domain"/>
    <property type="match status" value="1"/>
</dbReference>
<evidence type="ECO:0000313" key="4">
    <source>
        <dbReference type="Proteomes" id="UP001499990"/>
    </source>
</evidence>
<evidence type="ECO:0000313" key="3">
    <source>
        <dbReference type="EMBL" id="GAA3378187.1"/>
    </source>
</evidence>
<dbReference type="Proteomes" id="UP001499990">
    <property type="component" value="Unassembled WGS sequence"/>
</dbReference>
<dbReference type="EMBL" id="BAAAYL010000001">
    <property type="protein sequence ID" value="GAA3378187.1"/>
    <property type="molecule type" value="Genomic_DNA"/>
</dbReference>
<reference evidence="4" key="1">
    <citation type="journal article" date="2019" name="Int. J. Syst. Evol. Microbiol.">
        <title>The Global Catalogue of Microorganisms (GCM) 10K type strain sequencing project: providing services to taxonomists for standard genome sequencing and annotation.</title>
        <authorList>
            <consortium name="The Broad Institute Genomics Platform"/>
            <consortium name="The Broad Institute Genome Sequencing Center for Infectious Disease"/>
            <person name="Wu L."/>
            <person name="Ma J."/>
        </authorList>
    </citation>
    <scope>NUCLEOTIDE SEQUENCE [LARGE SCALE GENOMIC DNA]</scope>
    <source>
        <strain evidence="4">JCM 9651</strain>
    </source>
</reference>
<feature type="region of interest" description="Disordered" evidence="1">
    <location>
        <begin position="103"/>
        <end position="126"/>
    </location>
</feature>
<feature type="compositionally biased region" description="Basic and acidic residues" evidence="1">
    <location>
        <begin position="112"/>
        <end position="122"/>
    </location>
</feature>
<gene>
    <name evidence="3" type="ORF">GCM10020367_56690</name>
</gene>
<comment type="caution">
    <text evidence="3">The sequence shown here is derived from an EMBL/GenBank/DDBJ whole genome shotgun (WGS) entry which is preliminary data.</text>
</comment>
<feature type="domain" description="NAD-dependent epimerase/dehydratase" evidence="2">
    <location>
        <begin position="3"/>
        <end position="215"/>
    </location>
</feature>
<dbReference type="InterPro" id="IPR036291">
    <property type="entry name" value="NAD(P)-bd_dom_sf"/>
</dbReference>
<accession>A0ABP6SJH4</accession>
<evidence type="ECO:0000256" key="1">
    <source>
        <dbReference type="SAM" id="MobiDB-lite"/>
    </source>
</evidence>
<dbReference type="PANTHER" id="PTHR43245:SF13">
    <property type="entry name" value="UDP-D-APIOSE_UDP-D-XYLOSE SYNTHASE 2"/>
    <property type="match status" value="1"/>
</dbReference>
<sequence>MRILVLGGTSFVGRAIVDDALRVGADVTLFSRGQTGSELFQGVPRRIGDRDTGDYAALSEGSWDAVVDVSGYVPRHVGQAMEVLGDRVGRYLFISSQAVYARTGVGPGSDEDTPRRPPVRDTEELDEDTYGPLKVACEDDVLAGYGSRATIVRPGKVAGPHDAQDGLTYWVRRAARGGRVALPGSPEQPVQVIDSRDLARLVVQLLADDRPGAFNAVGPAEPTTMAELITSCARVAGSQVEIVPVPSEAVAPFFPLIRPESMWPTQQRSSARARAAGMPATPLAVTVADVLAWDRERGEPPLRHELSPEEEARLFAGAWHWPPQDTPI</sequence>
<proteinExistence type="predicted"/>
<organism evidence="3 4">
    <name type="scientific">Streptomyces sannanensis</name>
    <dbReference type="NCBI Taxonomy" id="285536"/>
    <lineage>
        <taxon>Bacteria</taxon>
        <taxon>Bacillati</taxon>
        <taxon>Actinomycetota</taxon>
        <taxon>Actinomycetes</taxon>
        <taxon>Kitasatosporales</taxon>
        <taxon>Streptomycetaceae</taxon>
        <taxon>Streptomyces</taxon>
    </lineage>
</organism>